<proteinExistence type="predicted"/>
<keyword evidence="2" id="KW-1185">Reference proteome</keyword>
<dbReference type="AlphaFoldDB" id="T1GP28"/>
<sequence>MFLHKPECISKGRMEDGKKRWSDVISLDSRAIGILNWHTTAKNREVWKWNLIEGSSSLDINIMYYE</sequence>
<reference evidence="1" key="2">
    <citation type="submission" date="2015-06" db="UniProtKB">
        <authorList>
            <consortium name="EnsemblMetazoa"/>
        </authorList>
    </citation>
    <scope>IDENTIFICATION</scope>
</reference>
<evidence type="ECO:0000313" key="2">
    <source>
        <dbReference type="Proteomes" id="UP000015102"/>
    </source>
</evidence>
<name>T1GP28_MEGSC</name>
<evidence type="ECO:0000313" key="1">
    <source>
        <dbReference type="EnsemblMetazoa" id="MESCA005344-PA"/>
    </source>
</evidence>
<dbReference type="HOGENOM" id="CLU_2834054_0_0_1"/>
<organism evidence="1 2">
    <name type="scientific">Megaselia scalaris</name>
    <name type="common">Humpbacked fly</name>
    <name type="synonym">Phora scalaris</name>
    <dbReference type="NCBI Taxonomy" id="36166"/>
    <lineage>
        <taxon>Eukaryota</taxon>
        <taxon>Metazoa</taxon>
        <taxon>Ecdysozoa</taxon>
        <taxon>Arthropoda</taxon>
        <taxon>Hexapoda</taxon>
        <taxon>Insecta</taxon>
        <taxon>Pterygota</taxon>
        <taxon>Neoptera</taxon>
        <taxon>Endopterygota</taxon>
        <taxon>Diptera</taxon>
        <taxon>Brachycera</taxon>
        <taxon>Muscomorpha</taxon>
        <taxon>Platypezoidea</taxon>
        <taxon>Phoridae</taxon>
        <taxon>Megaseliini</taxon>
        <taxon>Megaselia</taxon>
    </lineage>
</organism>
<dbReference type="EMBL" id="CAQQ02049344">
    <property type="status" value="NOT_ANNOTATED_CDS"/>
    <property type="molecule type" value="Genomic_DNA"/>
</dbReference>
<reference evidence="2" key="1">
    <citation type="submission" date="2013-02" db="EMBL/GenBank/DDBJ databases">
        <authorList>
            <person name="Hughes D."/>
        </authorList>
    </citation>
    <scope>NUCLEOTIDE SEQUENCE</scope>
    <source>
        <strain>Durham</strain>
        <strain evidence="2">NC isolate 2 -- Noor lab</strain>
    </source>
</reference>
<dbReference type="EnsemblMetazoa" id="MESCA005344-RA">
    <property type="protein sequence ID" value="MESCA005344-PA"/>
    <property type="gene ID" value="MESCA005344"/>
</dbReference>
<accession>T1GP28</accession>
<dbReference type="Proteomes" id="UP000015102">
    <property type="component" value="Unassembled WGS sequence"/>
</dbReference>
<protein>
    <submittedName>
        <fullName evidence="1">Uncharacterized protein</fullName>
    </submittedName>
</protein>